<dbReference type="SUPFAM" id="SSF81296">
    <property type="entry name" value="E set domains"/>
    <property type="match status" value="1"/>
</dbReference>
<accession>A0A1V9ZZK7</accession>
<gene>
    <name evidence="1" type="ORF">THRCLA_21155</name>
</gene>
<sequence length="117" mass="13715">MIRAVNIRNVGDILQCLFRLSAFLIDRNNVRLMKDLHLVQPEWTSINVHVTLVYVIDANSPLFNMLDEGAFTVYARHMYFRHSIELNKAFQNAKSNVSRHNQTRVHHVVLEPELELF</sequence>
<reference evidence="1 2" key="1">
    <citation type="journal article" date="2014" name="Genome Biol. Evol.">
        <title>The secreted proteins of Achlya hypogyna and Thraustotheca clavata identify the ancestral oomycete secretome and reveal gene acquisitions by horizontal gene transfer.</title>
        <authorList>
            <person name="Misner I."/>
            <person name="Blouin N."/>
            <person name="Leonard G."/>
            <person name="Richards T.A."/>
            <person name="Lane C.E."/>
        </authorList>
    </citation>
    <scope>NUCLEOTIDE SEQUENCE [LARGE SCALE GENOMIC DNA]</scope>
    <source>
        <strain evidence="1 2">ATCC 34112</strain>
    </source>
</reference>
<dbReference type="OrthoDB" id="273257at2759"/>
<name>A0A1V9ZZK7_9STRA</name>
<dbReference type="Gene3D" id="2.60.40.1400">
    <property type="entry name" value="G protein-activated inward rectifier potassium channel 1"/>
    <property type="match status" value="1"/>
</dbReference>
<organism evidence="1 2">
    <name type="scientific">Thraustotheca clavata</name>
    <dbReference type="NCBI Taxonomy" id="74557"/>
    <lineage>
        <taxon>Eukaryota</taxon>
        <taxon>Sar</taxon>
        <taxon>Stramenopiles</taxon>
        <taxon>Oomycota</taxon>
        <taxon>Saprolegniomycetes</taxon>
        <taxon>Saprolegniales</taxon>
        <taxon>Achlyaceae</taxon>
        <taxon>Thraustotheca</taxon>
    </lineage>
</organism>
<dbReference type="Proteomes" id="UP000243217">
    <property type="component" value="Unassembled WGS sequence"/>
</dbReference>
<keyword evidence="2" id="KW-1185">Reference proteome</keyword>
<comment type="caution">
    <text evidence="1">The sequence shown here is derived from an EMBL/GenBank/DDBJ whole genome shotgun (WGS) entry which is preliminary data.</text>
</comment>
<evidence type="ECO:0000313" key="1">
    <source>
        <dbReference type="EMBL" id="OQS03472.1"/>
    </source>
</evidence>
<dbReference type="InterPro" id="IPR014756">
    <property type="entry name" value="Ig_E-set"/>
</dbReference>
<dbReference type="InterPro" id="IPR013518">
    <property type="entry name" value="K_chnl_inward-rec_Kir_cyto"/>
</dbReference>
<evidence type="ECO:0000313" key="2">
    <source>
        <dbReference type="Proteomes" id="UP000243217"/>
    </source>
</evidence>
<dbReference type="AlphaFoldDB" id="A0A1V9ZZK7"/>
<proteinExistence type="predicted"/>
<dbReference type="EMBL" id="JNBS01000883">
    <property type="protein sequence ID" value="OQS03472.1"/>
    <property type="molecule type" value="Genomic_DNA"/>
</dbReference>
<protein>
    <submittedName>
        <fullName evidence="1">Uncharacterized protein</fullName>
    </submittedName>
</protein>